<dbReference type="EMBL" id="PFBW01000032">
    <property type="protein sequence ID" value="PIR77759.1"/>
    <property type="molecule type" value="Genomic_DNA"/>
</dbReference>
<accession>A0A2M6P2H8</accession>
<evidence type="ECO:0000313" key="3">
    <source>
        <dbReference type="Proteomes" id="UP000228528"/>
    </source>
</evidence>
<dbReference type="Proteomes" id="UP000228528">
    <property type="component" value="Unassembled WGS sequence"/>
</dbReference>
<dbReference type="InterPro" id="IPR056906">
    <property type="entry name" value="ORF2/G2P_dom"/>
</dbReference>
<sequence length="285" mass="33841">MIEWYDFKLIQSGKHIEVYEYMNKRIFKGYTRKNKGQANKKKKTKQKKEKTLNDHELLELMEIWGDDAGADLLRKTQKQKTQFSIARTRRNIRRLTNANESLNKFLTLTFAKPMPDVVKANKVFNTAMKRIQRRYTDFAYIAVIEFQKDTDFYGKKKEQGGSVHYHLLCNIALPAPYAVAERFMWERHFAKRYWKQGFVKVKDVTTVTNIGAYFCKYLSKDMFDPRMFNKKKFFCSQNLDKPVEMTGTQAKDYYNRIVLPYSPTYTTTFKNEHIGTVNYASYLLE</sequence>
<dbReference type="Pfam" id="PF23343">
    <property type="entry name" value="REP_ORF2-G2P"/>
    <property type="match status" value="1"/>
</dbReference>
<gene>
    <name evidence="2" type="ORF">COU30_00745</name>
</gene>
<proteinExistence type="predicted"/>
<feature type="domain" description="Replication-associated protein ORF2/G2P" evidence="1">
    <location>
        <begin position="103"/>
        <end position="221"/>
    </location>
</feature>
<protein>
    <recommendedName>
        <fullName evidence="1">Replication-associated protein ORF2/G2P domain-containing protein</fullName>
    </recommendedName>
</protein>
<evidence type="ECO:0000259" key="1">
    <source>
        <dbReference type="Pfam" id="PF23343"/>
    </source>
</evidence>
<reference evidence="3" key="1">
    <citation type="submission" date="2017-09" db="EMBL/GenBank/DDBJ databases">
        <title>Depth-based differentiation of microbial function through sediment-hosted aquifers and enrichment of novel symbionts in the deep terrestrial subsurface.</title>
        <authorList>
            <person name="Probst A.J."/>
            <person name="Ladd B."/>
            <person name="Jarett J.K."/>
            <person name="Geller-Mcgrath D.E."/>
            <person name="Sieber C.M.K."/>
            <person name="Emerson J.B."/>
            <person name="Anantharaman K."/>
            <person name="Thomas B.C."/>
            <person name="Malmstrom R."/>
            <person name="Stieglmeier M."/>
            <person name="Klingl A."/>
            <person name="Woyke T."/>
            <person name="Ryan C.M."/>
            <person name="Banfield J.F."/>
        </authorList>
    </citation>
    <scope>NUCLEOTIDE SEQUENCE [LARGE SCALE GENOMIC DNA]</scope>
</reference>
<comment type="caution">
    <text evidence="2">The sequence shown here is derived from an EMBL/GenBank/DDBJ whole genome shotgun (WGS) entry which is preliminary data.</text>
</comment>
<organism evidence="2 3">
    <name type="scientific">Candidatus Magasanikbacteria bacterium CG10_big_fil_rev_8_21_14_0_10_38_6</name>
    <dbReference type="NCBI Taxonomy" id="1974647"/>
    <lineage>
        <taxon>Bacteria</taxon>
        <taxon>Candidatus Magasanikiibacteriota</taxon>
    </lineage>
</organism>
<name>A0A2M6P2H8_9BACT</name>
<dbReference type="AlphaFoldDB" id="A0A2M6P2H8"/>
<evidence type="ECO:0000313" key="2">
    <source>
        <dbReference type="EMBL" id="PIR77759.1"/>
    </source>
</evidence>